<dbReference type="PRINTS" id="PR00598">
    <property type="entry name" value="HTHMARR"/>
</dbReference>
<keyword evidence="6" id="KW-1185">Reference proteome</keyword>
<dbReference type="GO" id="GO:0003677">
    <property type="term" value="F:DNA binding"/>
    <property type="evidence" value="ECO:0007669"/>
    <property type="project" value="UniProtKB-KW"/>
</dbReference>
<reference evidence="5" key="1">
    <citation type="submission" date="2021-02" db="EMBL/GenBank/DDBJ databases">
        <title>Skermanella TT6 skin isolate.</title>
        <authorList>
            <person name="Lee K."/>
            <person name="Ganzorig M."/>
        </authorList>
    </citation>
    <scope>NUCLEOTIDE SEQUENCE</scope>
    <source>
        <strain evidence="5">TT6</strain>
    </source>
</reference>
<dbReference type="InterPro" id="IPR000835">
    <property type="entry name" value="HTH_MarR-typ"/>
</dbReference>
<evidence type="ECO:0000313" key="6">
    <source>
        <dbReference type="Proteomes" id="UP000595197"/>
    </source>
</evidence>
<evidence type="ECO:0000256" key="2">
    <source>
        <dbReference type="ARBA" id="ARBA00023125"/>
    </source>
</evidence>
<dbReference type="EMBL" id="CP067420">
    <property type="protein sequence ID" value="QQP91791.1"/>
    <property type="molecule type" value="Genomic_DNA"/>
</dbReference>
<evidence type="ECO:0000256" key="3">
    <source>
        <dbReference type="ARBA" id="ARBA00023163"/>
    </source>
</evidence>
<feature type="domain" description="HTH marR-type" evidence="4">
    <location>
        <begin position="9"/>
        <end position="142"/>
    </location>
</feature>
<name>A0ABX7BBM9_9PROT</name>
<dbReference type="InterPro" id="IPR036388">
    <property type="entry name" value="WH-like_DNA-bd_sf"/>
</dbReference>
<sequence length="161" mass="18091">MNSKTANLRATFGFRLARIARHWRREIDDGLRPYGLTEATWLPLLHLSHMGNEAKQKDLAASLDIEGASLVRLLDALESSGLIERFDHETDRRAKVVRLTARGHDLLDGVNGVAAGIRRRLLLGVLDDEIASTLRIFDRIEQSYCLDHPDDEAREPKRAAG</sequence>
<dbReference type="InterPro" id="IPR039422">
    <property type="entry name" value="MarR/SlyA-like"/>
</dbReference>
<organism evidence="5 6">
    <name type="scientific">Skermanella cutis</name>
    <dbReference type="NCBI Taxonomy" id="2775420"/>
    <lineage>
        <taxon>Bacteria</taxon>
        <taxon>Pseudomonadati</taxon>
        <taxon>Pseudomonadota</taxon>
        <taxon>Alphaproteobacteria</taxon>
        <taxon>Rhodospirillales</taxon>
        <taxon>Azospirillaceae</taxon>
        <taxon>Skermanella</taxon>
    </lineage>
</organism>
<dbReference type="PANTHER" id="PTHR33164:SF64">
    <property type="entry name" value="TRANSCRIPTIONAL REGULATOR SLYA"/>
    <property type="match status" value="1"/>
</dbReference>
<dbReference type="SUPFAM" id="SSF46785">
    <property type="entry name" value="Winged helix' DNA-binding domain"/>
    <property type="match status" value="1"/>
</dbReference>
<evidence type="ECO:0000313" key="5">
    <source>
        <dbReference type="EMBL" id="QQP91791.1"/>
    </source>
</evidence>
<gene>
    <name evidence="5" type="ORF">IGS68_11555</name>
</gene>
<dbReference type="Pfam" id="PF01047">
    <property type="entry name" value="MarR"/>
    <property type="match status" value="1"/>
</dbReference>
<keyword evidence="3" id="KW-0804">Transcription</keyword>
<dbReference type="Gene3D" id="1.10.10.10">
    <property type="entry name" value="Winged helix-like DNA-binding domain superfamily/Winged helix DNA-binding domain"/>
    <property type="match status" value="1"/>
</dbReference>
<keyword evidence="1" id="KW-0805">Transcription regulation</keyword>
<dbReference type="PROSITE" id="PS01117">
    <property type="entry name" value="HTH_MARR_1"/>
    <property type="match status" value="1"/>
</dbReference>
<evidence type="ECO:0000256" key="1">
    <source>
        <dbReference type="ARBA" id="ARBA00023015"/>
    </source>
</evidence>
<proteinExistence type="predicted"/>
<keyword evidence="2 5" id="KW-0238">DNA-binding</keyword>
<dbReference type="RefSeq" id="WP_201080075.1">
    <property type="nucleotide sequence ID" value="NZ_CP067420.1"/>
</dbReference>
<dbReference type="InterPro" id="IPR036390">
    <property type="entry name" value="WH_DNA-bd_sf"/>
</dbReference>
<dbReference type="PROSITE" id="PS50995">
    <property type="entry name" value="HTH_MARR_2"/>
    <property type="match status" value="1"/>
</dbReference>
<dbReference type="SMART" id="SM00347">
    <property type="entry name" value="HTH_MARR"/>
    <property type="match status" value="1"/>
</dbReference>
<dbReference type="InterPro" id="IPR023187">
    <property type="entry name" value="Tscrpt_reg_MarR-type_CS"/>
</dbReference>
<protein>
    <submittedName>
        <fullName evidence="5">Winged helix DNA-binding protein</fullName>
    </submittedName>
</protein>
<dbReference type="Proteomes" id="UP000595197">
    <property type="component" value="Chromosome"/>
</dbReference>
<accession>A0ABX7BBM9</accession>
<dbReference type="PANTHER" id="PTHR33164">
    <property type="entry name" value="TRANSCRIPTIONAL REGULATOR, MARR FAMILY"/>
    <property type="match status" value="1"/>
</dbReference>
<evidence type="ECO:0000259" key="4">
    <source>
        <dbReference type="PROSITE" id="PS50995"/>
    </source>
</evidence>